<dbReference type="EMBL" id="AY596298">
    <property type="protein sequence ID" value="AAV48293.1"/>
    <property type="molecule type" value="Genomic_DNA"/>
</dbReference>
<dbReference type="EnsemblBacteria" id="AAV48293">
    <property type="protein sequence ID" value="AAV48293"/>
    <property type="gene ID" value="rrnB0087"/>
</dbReference>
<dbReference type="GeneID" id="40151054"/>
<dbReference type="PaxDb" id="272569-rrnB0087"/>
<proteinExistence type="predicted"/>
<keyword evidence="1" id="KW-1133">Transmembrane helix</keyword>
<evidence type="ECO:0000313" key="3">
    <source>
        <dbReference type="EMBL" id="AAV48293.1"/>
    </source>
</evidence>
<dbReference type="Pfam" id="PF13796">
    <property type="entry name" value="Sensor"/>
    <property type="match status" value="1"/>
</dbReference>
<feature type="transmembrane region" description="Helical" evidence="1">
    <location>
        <begin position="129"/>
        <end position="156"/>
    </location>
</feature>
<organism evidence="3 4">
    <name type="scientific">Haloarcula marismortui (strain ATCC 43049 / DSM 3752 / JCM 8966 / VKM B-1809)</name>
    <name type="common">Halobacterium marismortui</name>
    <dbReference type="NCBI Taxonomy" id="272569"/>
    <lineage>
        <taxon>Archaea</taxon>
        <taxon>Methanobacteriati</taxon>
        <taxon>Methanobacteriota</taxon>
        <taxon>Stenosarchaea group</taxon>
        <taxon>Halobacteria</taxon>
        <taxon>Halobacteriales</taxon>
        <taxon>Haloarculaceae</taxon>
        <taxon>Haloarcula</taxon>
    </lineage>
</organism>
<dbReference type="InterPro" id="IPR025828">
    <property type="entry name" value="Put_sensor_dom"/>
</dbReference>
<reference evidence="3 4" key="1">
    <citation type="journal article" date="2004" name="Genome Res.">
        <title>Genome sequence of Haloarcula marismortui: a halophilic archaeon from the Dead Sea.</title>
        <authorList>
            <person name="Baliga N.S."/>
            <person name="Bonneau R."/>
            <person name="Facciotti M.T."/>
            <person name="Pan M."/>
            <person name="Glusman G."/>
            <person name="Deutsch E.W."/>
            <person name="Shannon P."/>
            <person name="Chiu Y."/>
            <person name="Weng R.S."/>
            <person name="Gan R.R."/>
            <person name="Hung P."/>
            <person name="Date S.V."/>
            <person name="Marcotte E."/>
            <person name="Hood L."/>
            <person name="Ng W.V."/>
        </authorList>
    </citation>
    <scope>NUCLEOTIDE SEQUENCE [LARGE SCALE GENOMIC DNA]</scope>
    <source>
        <strain evidence="4">ATCC 43049 / DSM 3752 / JCM 8966 / VKM B-1809</strain>
    </source>
</reference>
<keyword evidence="4" id="KW-1185">Reference proteome</keyword>
<dbReference type="STRING" id="272569.rrnB0087"/>
<gene>
    <name evidence="3" type="primary">ski-2</name>
    <name evidence="3" type="ordered locus">rrnB0087</name>
</gene>
<protein>
    <submittedName>
        <fullName evidence="3">Sensor protein</fullName>
    </submittedName>
</protein>
<dbReference type="Proteomes" id="UP000001169">
    <property type="component" value="Chromosome II"/>
</dbReference>
<dbReference type="eggNOG" id="arCOG03085">
    <property type="taxonomic scope" value="Archaea"/>
</dbReference>
<name>Q5UWR0_HALMA</name>
<feature type="domain" description="Putative sensor" evidence="2">
    <location>
        <begin position="28"/>
        <end position="209"/>
    </location>
</feature>
<keyword evidence="1" id="KW-0812">Transmembrane</keyword>
<dbReference type="RefSeq" id="WP_011225031.1">
    <property type="nucleotide sequence ID" value="NC_006397.1"/>
</dbReference>
<sequence length="217" mass="22657">MMETTAGDTLQQFVTAPVRTATYKRLLYLLLAFPLGVAYFVAFTTGSSLGLGLAFTLVGLPVLLVTLVATTGAAGLEARLATVLLDQEVATPPSPRETLDSDDGYLAAVWRFATEPTTWTSVAVVLLKFVYGIVAFVVTITGTALVGTLLAAPFVYDDPGVNYQFGQYAVSTLPEAIGVATVGVAGIWILCNVINVVAAAGGLMTDAFLSVGRERAA</sequence>
<feature type="transmembrane region" description="Helical" evidence="1">
    <location>
        <begin position="49"/>
        <end position="69"/>
    </location>
</feature>
<dbReference type="HOGENOM" id="CLU_094841_0_1_2"/>
<dbReference type="KEGG" id="hma:rrnB0087"/>
<evidence type="ECO:0000313" key="4">
    <source>
        <dbReference type="Proteomes" id="UP000001169"/>
    </source>
</evidence>
<dbReference type="AlphaFoldDB" id="Q5UWR0"/>
<accession>Q5UWR0</accession>
<evidence type="ECO:0000259" key="2">
    <source>
        <dbReference type="Pfam" id="PF13796"/>
    </source>
</evidence>
<keyword evidence="1" id="KW-0472">Membrane</keyword>
<evidence type="ECO:0000256" key="1">
    <source>
        <dbReference type="SAM" id="Phobius"/>
    </source>
</evidence>
<feature type="transmembrane region" description="Helical" evidence="1">
    <location>
        <begin position="26"/>
        <end position="43"/>
    </location>
</feature>
<dbReference type="DNASU" id="3130915"/>
<feature type="transmembrane region" description="Helical" evidence="1">
    <location>
        <begin position="176"/>
        <end position="203"/>
    </location>
</feature>
<dbReference type="PATRIC" id="fig|272569.17.peg.4122"/>